<feature type="domain" description="Peptidoglycan hydrolase PcsB coiled-coil" evidence="4">
    <location>
        <begin position="98"/>
        <end position="169"/>
    </location>
</feature>
<feature type="coiled-coil region" evidence="2">
    <location>
        <begin position="26"/>
        <end position="109"/>
    </location>
</feature>
<dbReference type="Pfam" id="PF24568">
    <property type="entry name" value="CC_PcsB"/>
    <property type="match status" value="1"/>
</dbReference>
<evidence type="ECO:0000259" key="3">
    <source>
        <dbReference type="Pfam" id="PF01551"/>
    </source>
</evidence>
<accession>A0A369B9W9</accession>
<keyword evidence="1" id="KW-0732">Signal</keyword>
<organism evidence="5 6">
    <name type="scientific">Anaerobacterium chartisolvens</name>
    <dbReference type="NCBI Taxonomy" id="1297424"/>
    <lineage>
        <taxon>Bacteria</taxon>
        <taxon>Bacillati</taxon>
        <taxon>Bacillota</taxon>
        <taxon>Clostridia</taxon>
        <taxon>Eubacteriales</taxon>
        <taxon>Oscillospiraceae</taxon>
        <taxon>Anaerobacterium</taxon>
    </lineage>
</organism>
<gene>
    <name evidence="5" type="ORF">DFR58_10588</name>
</gene>
<dbReference type="Gene3D" id="2.70.70.10">
    <property type="entry name" value="Glucose Permease (Domain IIA)"/>
    <property type="match status" value="1"/>
</dbReference>
<dbReference type="PANTHER" id="PTHR21666:SF289">
    <property type="entry name" value="L-ALA--D-GLU ENDOPEPTIDASE"/>
    <property type="match status" value="1"/>
</dbReference>
<sequence>MRRGILWVLIISISLVWVLPVRADQLSDYNKQKNDVKSQLNSINGEKGKIKDSIQDKKKEKQYLENQQQNREKEYQKLKTEKEELEAVLTELERSYSECEQEYNNQRELLKTRIRVMYENSSTSYLQTLIESKSMTDFFERLELISAISKNDKLIVDNLENAKKDLDSKKKRKEEEKLLTLKKVREKQTAITQIKISRADTDKDIQKYEVALELLEKREDELQKRSKEINKQIEKLMSAGKYTGGVMKWPVPSSTTITSGYGNRLHPILKKYKVHTGIDIGAKSGASITAAANGTVIKAEWDTAYGNMLVIDHGGKIATLYGHCSKLLVGVGDKVETGQTIAKVGSTGWSTGPHLHFEVIKDGASTDPISYLKGK</sequence>
<dbReference type="Pfam" id="PF01551">
    <property type="entry name" value="Peptidase_M23"/>
    <property type="match status" value="1"/>
</dbReference>
<keyword evidence="6" id="KW-1185">Reference proteome</keyword>
<protein>
    <submittedName>
        <fullName evidence="5">Peptidase M23-like protein</fullName>
    </submittedName>
</protein>
<dbReference type="CDD" id="cd12797">
    <property type="entry name" value="M23_peptidase"/>
    <property type="match status" value="1"/>
</dbReference>
<dbReference type="InterPro" id="IPR011055">
    <property type="entry name" value="Dup_hybrid_motif"/>
</dbReference>
<dbReference type="InterPro" id="IPR057309">
    <property type="entry name" value="PcsB_CC"/>
</dbReference>
<feature type="domain" description="M23ase beta-sheet core" evidence="3">
    <location>
        <begin position="274"/>
        <end position="368"/>
    </location>
</feature>
<evidence type="ECO:0000313" key="6">
    <source>
        <dbReference type="Proteomes" id="UP000253034"/>
    </source>
</evidence>
<name>A0A369B9W9_9FIRM</name>
<dbReference type="AlphaFoldDB" id="A0A369B9W9"/>
<dbReference type="InterPro" id="IPR050570">
    <property type="entry name" value="Cell_wall_metabolism_enzyme"/>
</dbReference>
<reference evidence="5 6" key="1">
    <citation type="submission" date="2018-07" db="EMBL/GenBank/DDBJ databases">
        <title>Genomic Encyclopedia of Type Strains, Phase IV (KMG-IV): sequencing the most valuable type-strain genomes for metagenomic binning, comparative biology and taxonomic classification.</title>
        <authorList>
            <person name="Goeker M."/>
        </authorList>
    </citation>
    <scope>NUCLEOTIDE SEQUENCE [LARGE SCALE GENOMIC DNA]</scope>
    <source>
        <strain evidence="5 6">DSM 27016</strain>
    </source>
</reference>
<dbReference type="RefSeq" id="WP_114296875.1">
    <property type="nucleotide sequence ID" value="NZ_QPJT01000005.1"/>
</dbReference>
<dbReference type="InterPro" id="IPR016047">
    <property type="entry name" value="M23ase_b-sheet_dom"/>
</dbReference>
<dbReference type="PANTHER" id="PTHR21666">
    <property type="entry name" value="PEPTIDASE-RELATED"/>
    <property type="match status" value="1"/>
</dbReference>
<comment type="caution">
    <text evidence="5">The sequence shown here is derived from an EMBL/GenBank/DDBJ whole genome shotgun (WGS) entry which is preliminary data.</text>
</comment>
<keyword evidence="2" id="KW-0175">Coiled coil</keyword>
<dbReference type="Proteomes" id="UP000253034">
    <property type="component" value="Unassembled WGS sequence"/>
</dbReference>
<feature type="coiled-coil region" evidence="2">
    <location>
        <begin position="156"/>
        <end position="239"/>
    </location>
</feature>
<dbReference type="Gene3D" id="6.10.250.3150">
    <property type="match status" value="1"/>
</dbReference>
<evidence type="ECO:0000313" key="5">
    <source>
        <dbReference type="EMBL" id="RCX18329.1"/>
    </source>
</evidence>
<evidence type="ECO:0000256" key="2">
    <source>
        <dbReference type="SAM" id="Coils"/>
    </source>
</evidence>
<dbReference type="FunFam" id="2.70.70.10:FF:000006">
    <property type="entry name" value="M23 family peptidase"/>
    <property type="match status" value="1"/>
</dbReference>
<evidence type="ECO:0000256" key="1">
    <source>
        <dbReference type="ARBA" id="ARBA00022729"/>
    </source>
</evidence>
<proteinExistence type="predicted"/>
<dbReference type="SUPFAM" id="SSF51261">
    <property type="entry name" value="Duplicated hybrid motif"/>
    <property type="match status" value="1"/>
</dbReference>
<dbReference type="EMBL" id="QPJT01000005">
    <property type="protein sequence ID" value="RCX18329.1"/>
    <property type="molecule type" value="Genomic_DNA"/>
</dbReference>
<dbReference type="OrthoDB" id="9809488at2"/>
<dbReference type="GO" id="GO:0004222">
    <property type="term" value="F:metalloendopeptidase activity"/>
    <property type="evidence" value="ECO:0007669"/>
    <property type="project" value="TreeGrafter"/>
</dbReference>
<evidence type="ECO:0000259" key="4">
    <source>
        <dbReference type="Pfam" id="PF24568"/>
    </source>
</evidence>